<evidence type="ECO:0000313" key="12">
    <source>
        <dbReference type="Proteomes" id="UP000599523"/>
    </source>
</evidence>
<proteinExistence type="inferred from homology"/>
<evidence type="ECO:0000256" key="3">
    <source>
        <dbReference type="ARBA" id="ARBA00022729"/>
    </source>
</evidence>
<evidence type="ECO:0000256" key="9">
    <source>
        <dbReference type="SAM" id="SignalP"/>
    </source>
</evidence>
<dbReference type="Proteomes" id="UP000599523">
    <property type="component" value="Unassembled WGS sequence"/>
</dbReference>
<feature type="signal peptide" evidence="9">
    <location>
        <begin position="1"/>
        <end position="24"/>
    </location>
</feature>
<feature type="chain" id="PRO_5037423699" description="Thiol:disulfide interchange protein" evidence="9">
    <location>
        <begin position="25"/>
        <end position="209"/>
    </location>
</feature>
<keyword evidence="12" id="KW-1185">Reference proteome</keyword>
<keyword evidence="3 9" id="KW-0732">Signal</keyword>
<dbReference type="InterPro" id="IPR001853">
    <property type="entry name" value="DSBA-like_thioredoxin_dom"/>
</dbReference>
<evidence type="ECO:0000256" key="6">
    <source>
        <dbReference type="ARBA" id="ARBA00023284"/>
    </source>
</evidence>
<name>A0A972FDJ2_9RHOO</name>
<organism evidence="11 12">
    <name type="scientific">Azoarcus taiwanensis</name>
    <dbReference type="NCBI Taxonomy" id="666964"/>
    <lineage>
        <taxon>Bacteria</taxon>
        <taxon>Pseudomonadati</taxon>
        <taxon>Pseudomonadota</taxon>
        <taxon>Betaproteobacteria</taxon>
        <taxon>Rhodocyclales</taxon>
        <taxon>Zoogloeaceae</taxon>
        <taxon>Azoarcus</taxon>
    </lineage>
</organism>
<dbReference type="EMBL" id="WTVM01000058">
    <property type="protein sequence ID" value="NMG03468.1"/>
    <property type="molecule type" value="Genomic_DNA"/>
</dbReference>
<dbReference type="PIRSF" id="PIRSF001488">
    <property type="entry name" value="Tdi_protein"/>
    <property type="match status" value="1"/>
</dbReference>
<dbReference type="CDD" id="cd03019">
    <property type="entry name" value="DsbA_DsbA"/>
    <property type="match status" value="1"/>
</dbReference>
<reference evidence="11" key="1">
    <citation type="submission" date="2019-12" db="EMBL/GenBank/DDBJ databases">
        <title>Comparative genomics gives insights into the taxonomy of the Azoarcus-Aromatoleum group and reveals separate origins of nif in the plant-associated Azoarcus and non-plant-associated Aromatoleum sub-groups.</title>
        <authorList>
            <person name="Lafos M."/>
            <person name="Maluk M."/>
            <person name="Batista M."/>
            <person name="Junghare M."/>
            <person name="Carmona M."/>
            <person name="Faoro H."/>
            <person name="Cruz L.M."/>
            <person name="Battistoni F."/>
            <person name="De Souza E."/>
            <person name="Pedrosa F."/>
            <person name="Chen W.-M."/>
            <person name="Poole P.S."/>
            <person name="Dixon R.A."/>
            <person name="James E.K."/>
        </authorList>
    </citation>
    <scope>NUCLEOTIDE SEQUENCE</scope>
    <source>
        <strain evidence="11">NSC3</strain>
    </source>
</reference>
<keyword evidence="6" id="KW-0676">Redox-active center</keyword>
<feature type="domain" description="Thioredoxin" evidence="10">
    <location>
        <begin position="22"/>
        <end position="203"/>
    </location>
</feature>
<evidence type="ECO:0000259" key="10">
    <source>
        <dbReference type="PROSITE" id="PS51352"/>
    </source>
</evidence>
<gene>
    <name evidence="11" type="ORF">GPA21_10865</name>
</gene>
<dbReference type="InterPro" id="IPR036249">
    <property type="entry name" value="Thioredoxin-like_sf"/>
</dbReference>
<feature type="disulfide bond" description="Redox-active" evidence="8">
    <location>
        <begin position="55"/>
        <end position="58"/>
    </location>
</feature>
<evidence type="ECO:0000256" key="4">
    <source>
        <dbReference type="ARBA" id="ARBA00022764"/>
    </source>
</evidence>
<keyword evidence="4 7" id="KW-0574">Periplasm</keyword>
<dbReference type="SUPFAM" id="SSF52833">
    <property type="entry name" value="Thioredoxin-like"/>
    <property type="match status" value="1"/>
</dbReference>
<dbReference type="Gene3D" id="3.40.30.10">
    <property type="entry name" value="Glutaredoxin"/>
    <property type="match status" value="1"/>
</dbReference>
<accession>A0A972FDJ2</accession>
<dbReference type="PROSITE" id="PS00194">
    <property type="entry name" value="THIOREDOXIN_1"/>
    <property type="match status" value="1"/>
</dbReference>
<evidence type="ECO:0000256" key="5">
    <source>
        <dbReference type="ARBA" id="ARBA00023157"/>
    </source>
</evidence>
<dbReference type="AlphaFoldDB" id="A0A972FDJ2"/>
<comment type="caution">
    <text evidence="11">The sequence shown here is derived from an EMBL/GenBank/DDBJ whole genome shotgun (WGS) entry which is preliminary data.</text>
</comment>
<evidence type="ECO:0000256" key="7">
    <source>
        <dbReference type="PIRNR" id="PIRNR001488"/>
    </source>
</evidence>
<dbReference type="InterPro" id="IPR017937">
    <property type="entry name" value="Thioredoxin_CS"/>
</dbReference>
<dbReference type="InterPro" id="IPR023205">
    <property type="entry name" value="DsbA/DsbL"/>
</dbReference>
<keyword evidence="5 7" id="KW-1015">Disulfide bond</keyword>
<comment type="similarity">
    <text evidence="2">Belongs to the thioredoxin family. DsbA subfamily.</text>
</comment>
<comment type="subcellular location">
    <subcellularLocation>
        <location evidence="1 7">Periplasm</location>
    </subcellularLocation>
</comment>
<dbReference type="PROSITE" id="PS51352">
    <property type="entry name" value="THIOREDOXIN_2"/>
    <property type="match status" value="1"/>
</dbReference>
<dbReference type="PANTHER" id="PTHR35891:SF3">
    <property type="entry name" value="THIOL:DISULFIDE INTERCHANGE PROTEIN DSBL"/>
    <property type="match status" value="1"/>
</dbReference>
<dbReference type="PANTHER" id="PTHR35891">
    <property type="entry name" value="THIOL:DISULFIDE INTERCHANGE PROTEIN DSBA"/>
    <property type="match status" value="1"/>
</dbReference>
<evidence type="ECO:0000256" key="1">
    <source>
        <dbReference type="ARBA" id="ARBA00004418"/>
    </source>
</evidence>
<dbReference type="InterPro" id="IPR050824">
    <property type="entry name" value="Thiol_disulfide_DsbA"/>
</dbReference>
<dbReference type="GO" id="GO:0015036">
    <property type="term" value="F:disulfide oxidoreductase activity"/>
    <property type="evidence" value="ECO:0007669"/>
    <property type="project" value="UniProtKB-ARBA"/>
</dbReference>
<sequence length="209" mass="23653">MNRREVLKRLGLLSAAGAAPLALAQQRAPFETLANRVPSEVEGKIEVIEFFHYGCPHCRNFHPLVKDWLTRLPEDVAFRKVPAIWGNDQLRGLARLYYTGERTETLGLIEEAIFAAVQDERRAIHTEEGVRNWITRFDFDHAAFMDTYKSFALQATIQRADQIARTYRIQGVPTVAVGGRFITSASMTGSHQGTLEVVDQLLERIRNEG</sequence>
<protein>
    <recommendedName>
        <fullName evidence="7">Thiol:disulfide interchange protein</fullName>
    </recommendedName>
</protein>
<evidence type="ECO:0000256" key="8">
    <source>
        <dbReference type="PIRSR" id="PIRSR001488-1"/>
    </source>
</evidence>
<dbReference type="InterPro" id="IPR013766">
    <property type="entry name" value="Thioredoxin_domain"/>
</dbReference>
<evidence type="ECO:0000256" key="2">
    <source>
        <dbReference type="ARBA" id="ARBA00005791"/>
    </source>
</evidence>
<dbReference type="RefSeq" id="WP_168988197.1">
    <property type="nucleotide sequence ID" value="NZ_CAWPHM010000284.1"/>
</dbReference>
<dbReference type="GO" id="GO:0042597">
    <property type="term" value="C:periplasmic space"/>
    <property type="evidence" value="ECO:0007669"/>
    <property type="project" value="UniProtKB-SubCell"/>
</dbReference>
<evidence type="ECO:0000313" key="11">
    <source>
        <dbReference type="EMBL" id="NMG03468.1"/>
    </source>
</evidence>
<dbReference type="Pfam" id="PF01323">
    <property type="entry name" value="DSBA"/>
    <property type="match status" value="1"/>
</dbReference>